<protein>
    <recommendedName>
        <fullName evidence="6">Ciliary microtubule inner protein 2A-C-like domain-containing protein</fullName>
    </recommendedName>
</protein>
<evidence type="ECO:0000256" key="1">
    <source>
        <dbReference type="ARBA" id="ARBA00004430"/>
    </source>
</evidence>
<dbReference type="Pfam" id="PF10629">
    <property type="entry name" value="CMI2B-like"/>
    <property type="match status" value="1"/>
</dbReference>
<reference evidence="7 8" key="1">
    <citation type="submission" date="2021-06" db="EMBL/GenBank/DDBJ databases">
        <title>Caerostris darwini draft genome.</title>
        <authorList>
            <person name="Kono N."/>
            <person name="Arakawa K."/>
        </authorList>
    </citation>
    <scope>NUCLEOTIDE SEQUENCE [LARGE SCALE GENOMIC DNA]</scope>
</reference>
<organism evidence="7 8">
    <name type="scientific">Caerostris darwini</name>
    <dbReference type="NCBI Taxonomy" id="1538125"/>
    <lineage>
        <taxon>Eukaryota</taxon>
        <taxon>Metazoa</taxon>
        <taxon>Ecdysozoa</taxon>
        <taxon>Arthropoda</taxon>
        <taxon>Chelicerata</taxon>
        <taxon>Arachnida</taxon>
        <taxon>Araneae</taxon>
        <taxon>Araneomorphae</taxon>
        <taxon>Entelegynae</taxon>
        <taxon>Araneoidea</taxon>
        <taxon>Araneidae</taxon>
        <taxon>Caerostris</taxon>
    </lineage>
</organism>
<dbReference type="Proteomes" id="UP001054837">
    <property type="component" value="Unassembled WGS sequence"/>
</dbReference>
<comment type="caution">
    <text evidence="7">The sequence shown here is derived from an EMBL/GenBank/DDBJ whole genome shotgun (WGS) entry which is preliminary data.</text>
</comment>
<proteinExistence type="inferred from homology"/>
<keyword evidence="3" id="KW-0206">Cytoskeleton</keyword>
<dbReference type="PANTHER" id="PTHR22146:SF8">
    <property type="entry name" value="PROTEIN FAM166B"/>
    <property type="match status" value="1"/>
</dbReference>
<evidence type="ECO:0000256" key="3">
    <source>
        <dbReference type="ARBA" id="ARBA00023212"/>
    </source>
</evidence>
<evidence type="ECO:0000259" key="6">
    <source>
        <dbReference type="Pfam" id="PF10629"/>
    </source>
</evidence>
<evidence type="ECO:0000256" key="2">
    <source>
        <dbReference type="ARBA" id="ARBA00022490"/>
    </source>
</evidence>
<dbReference type="GO" id="GO:0005930">
    <property type="term" value="C:axoneme"/>
    <property type="evidence" value="ECO:0007669"/>
    <property type="project" value="UniProtKB-SubCell"/>
</dbReference>
<gene>
    <name evidence="7" type="primary">AVEN_31373_1</name>
    <name evidence="7" type="ORF">CDAR_291771</name>
</gene>
<evidence type="ECO:0000313" key="8">
    <source>
        <dbReference type="Proteomes" id="UP001054837"/>
    </source>
</evidence>
<evidence type="ECO:0000256" key="4">
    <source>
        <dbReference type="ARBA" id="ARBA00023273"/>
    </source>
</evidence>
<evidence type="ECO:0000313" key="7">
    <source>
        <dbReference type="EMBL" id="GIX88021.1"/>
    </source>
</evidence>
<dbReference type="AlphaFoldDB" id="A0AAV4NTB9"/>
<evidence type="ECO:0000256" key="5">
    <source>
        <dbReference type="ARBA" id="ARBA00035661"/>
    </source>
</evidence>
<dbReference type="EMBL" id="BPLQ01002033">
    <property type="protein sequence ID" value="GIX88021.1"/>
    <property type="molecule type" value="Genomic_DNA"/>
</dbReference>
<keyword evidence="4" id="KW-0966">Cell projection</keyword>
<keyword evidence="8" id="KW-1185">Reference proteome</keyword>
<comment type="similarity">
    <text evidence="5">Belongs to the CIMIP2 family.</text>
</comment>
<sequence>MEKSKEIKYKKNPFAVKEPYYLPGYTGHCPSYKGVVGTSFGRATHEIMEGLPSPPGRLKPVVFEDQKPKEAEELNIFESRKSEGKFVLAKDIASGYKGHIPRARDVIGLSFNKSCIKSVAEFEKKKQYQEEFLKSADIMKGGG</sequence>
<dbReference type="PANTHER" id="PTHR22146">
    <property type="entry name" value="CAT EYE SYNDROME CRITICAL REGION PROTEIN 6"/>
    <property type="match status" value="1"/>
</dbReference>
<keyword evidence="2" id="KW-0963">Cytoplasm</keyword>
<dbReference type="InterPro" id="IPR018902">
    <property type="entry name" value="CMI2A-C-like_dom"/>
</dbReference>
<comment type="subcellular location">
    <subcellularLocation>
        <location evidence="1">Cytoplasm</location>
        <location evidence="1">Cytoskeleton</location>
        <location evidence="1">Cilium axoneme</location>
    </subcellularLocation>
</comment>
<accession>A0AAV4NTB9</accession>
<dbReference type="GO" id="GO:0015630">
    <property type="term" value="C:microtubule cytoskeleton"/>
    <property type="evidence" value="ECO:0007669"/>
    <property type="project" value="UniProtKB-ARBA"/>
</dbReference>
<name>A0AAV4NTB9_9ARAC</name>
<feature type="domain" description="Ciliary microtubule inner protein 2A-C-like" evidence="6">
    <location>
        <begin position="18"/>
        <end position="48"/>
    </location>
</feature>